<sequence>MSLPHYAVLGAPVAHSLSPRIHAEFARQCGIDMLYVAIDTAAGFDVTLERFQRAGGIGANVTAPDKLAAAAAAQSLSPRARRAGAVNTLIWRDNHWFGDITDGSGLVRDLRERRDFAPFSKRVLLIGAGGAARAVAPALLDADIAQLVVANRTRANAWDLVDQLHDSERAIACTLEELPGLGSFDLVLSAVPPDEGDGVPDYPASILGDESTAIDLNYGARALPFLAWAKGHGCTRTSDGLGMLVEQAADSFELWHGVRPQTDAIYTQLRMGG</sequence>
<evidence type="ECO:0000313" key="13">
    <source>
        <dbReference type="Proteomes" id="UP000236220"/>
    </source>
</evidence>
<dbReference type="PANTHER" id="PTHR21089">
    <property type="entry name" value="SHIKIMATE DEHYDROGENASE"/>
    <property type="match status" value="1"/>
</dbReference>
<comment type="pathway">
    <text evidence="1 8">Metabolic intermediate biosynthesis; chorismate biosynthesis; chorismate from D-erythrose 4-phosphate and phosphoenolpyruvate: step 4/7.</text>
</comment>
<feature type="binding site" evidence="8">
    <location>
        <position position="247"/>
    </location>
    <ligand>
        <name>shikimate</name>
        <dbReference type="ChEBI" id="CHEBI:36208"/>
    </ligand>
</feature>
<evidence type="ECO:0000259" key="10">
    <source>
        <dbReference type="Pfam" id="PF08501"/>
    </source>
</evidence>
<dbReference type="GO" id="GO:0009423">
    <property type="term" value="P:chorismate biosynthetic process"/>
    <property type="evidence" value="ECO:0007669"/>
    <property type="project" value="UniProtKB-UniRule"/>
</dbReference>
<evidence type="ECO:0000256" key="6">
    <source>
        <dbReference type="ARBA" id="ARBA00023141"/>
    </source>
</evidence>
<dbReference type="InterPro" id="IPR022893">
    <property type="entry name" value="Shikimate_DH_fam"/>
</dbReference>
<dbReference type="GO" id="GO:0008652">
    <property type="term" value="P:amino acid biosynthetic process"/>
    <property type="evidence" value="ECO:0007669"/>
    <property type="project" value="UniProtKB-KW"/>
</dbReference>
<comment type="caution">
    <text evidence="8">Lacks conserved residue(s) required for the propagation of feature annotation.</text>
</comment>
<comment type="caution">
    <text evidence="12">The sequence shown here is derived from an EMBL/GenBank/DDBJ whole genome shotgun (WGS) entry which is preliminary data.</text>
</comment>
<evidence type="ECO:0000256" key="3">
    <source>
        <dbReference type="ARBA" id="ARBA00022605"/>
    </source>
</evidence>
<dbReference type="SUPFAM" id="SSF53223">
    <property type="entry name" value="Aminoacid dehydrogenase-like, N-terminal domain"/>
    <property type="match status" value="1"/>
</dbReference>
<keyword evidence="13" id="KW-1185">Reference proteome</keyword>
<dbReference type="Gene3D" id="3.40.50.720">
    <property type="entry name" value="NAD(P)-binding Rossmann-like Domain"/>
    <property type="match status" value="1"/>
</dbReference>
<comment type="subunit">
    <text evidence="8">Homodimer.</text>
</comment>
<evidence type="ECO:0000256" key="7">
    <source>
        <dbReference type="ARBA" id="ARBA00049442"/>
    </source>
</evidence>
<keyword evidence="6 8" id="KW-0057">Aromatic amino acid biosynthesis</keyword>
<organism evidence="12 13">
    <name type="scientific">Solilutibacter silvestris</name>
    <dbReference type="NCBI Taxonomy" id="1645665"/>
    <lineage>
        <taxon>Bacteria</taxon>
        <taxon>Pseudomonadati</taxon>
        <taxon>Pseudomonadota</taxon>
        <taxon>Gammaproteobacteria</taxon>
        <taxon>Lysobacterales</taxon>
        <taxon>Lysobacteraceae</taxon>
        <taxon>Solilutibacter</taxon>
    </lineage>
</organism>
<dbReference type="OrthoDB" id="9776868at2"/>
<evidence type="ECO:0000313" key="12">
    <source>
        <dbReference type="EMBL" id="PNS08590.1"/>
    </source>
</evidence>
<feature type="binding site" evidence="8">
    <location>
        <position position="102"/>
    </location>
    <ligand>
        <name>shikimate</name>
        <dbReference type="ChEBI" id="CHEBI:36208"/>
    </ligand>
</feature>
<feature type="binding site" evidence="8">
    <location>
        <position position="218"/>
    </location>
    <ligand>
        <name>shikimate</name>
        <dbReference type="ChEBI" id="CHEBI:36208"/>
    </ligand>
</feature>
<dbReference type="PANTHER" id="PTHR21089:SF1">
    <property type="entry name" value="BIFUNCTIONAL 3-DEHYDROQUINATE DEHYDRATASE_SHIKIMATE DEHYDROGENASE, CHLOROPLASTIC"/>
    <property type="match status" value="1"/>
</dbReference>
<dbReference type="NCBIfam" id="NF001310">
    <property type="entry name" value="PRK00258.1-2"/>
    <property type="match status" value="1"/>
</dbReference>
<evidence type="ECO:0000259" key="11">
    <source>
        <dbReference type="Pfam" id="PF18317"/>
    </source>
</evidence>
<dbReference type="InterPro" id="IPR041121">
    <property type="entry name" value="SDH_C"/>
</dbReference>
<dbReference type="EC" id="1.1.1.25" evidence="2 8"/>
<dbReference type="Gene3D" id="3.40.50.10860">
    <property type="entry name" value="Leucine Dehydrogenase, chain A, domain 1"/>
    <property type="match status" value="1"/>
</dbReference>
<proteinExistence type="inferred from homology"/>
<feature type="domain" description="Quinate/shikimate 5-dehydrogenase/glutamyl-tRNA reductase" evidence="9">
    <location>
        <begin position="120"/>
        <end position="191"/>
    </location>
</feature>
<dbReference type="HAMAP" id="MF_00222">
    <property type="entry name" value="Shikimate_DH_AroE"/>
    <property type="match status" value="1"/>
</dbReference>
<gene>
    <name evidence="8" type="primary">aroE</name>
    <name evidence="12" type="ORF">Lysil_0219</name>
</gene>
<feature type="domain" description="SDH C-terminal" evidence="11">
    <location>
        <begin position="240"/>
        <end position="270"/>
    </location>
</feature>
<comment type="catalytic activity">
    <reaction evidence="7 8">
        <text>shikimate + NADP(+) = 3-dehydroshikimate + NADPH + H(+)</text>
        <dbReference type="Rhea" id="RHEA:17737"/>
        <dbReference type="ChEBI" id="CHEBI:15378"/>
        <dbReference type="ChEBI" id="CHEBI:16630"/>
        <dbReference type="ChEBI" id="CHEBI:36208"/>
        <dbReference type="ChEBI" id="CHEBI:57783"/>
        <dbReference type="ChEBI" id="CHEBI:58349"/>
        <dbReference type="EC" id="1.1.1.25"/>
    </reaction>
</comment>
<dbReference type="InterPro" id="IPR046346">
    <property type="entry name" value="Aminoacid_DH-like_N_sf"/>
</dbReference>
<dbReference type="InterPro" id="IPR011342">
    <property type="entry name" value="Shikimate_DH"/>
</dbReference>
<evidence type="ECO:0000256" key="2">
    <source>
        <dbReference type="ARBA" id="ARBA00012962"/>
    </source>
</evidence>
<reference evidence="12 13" key="1">
    <citation type="submission" date="2017-08" db="EMBL/GenBank/DDBJ databases">
        <title>Lysobacter sylvestris genome.</title>
        <authorList>
            <person name="Zhang D.-C."/>
            <person name="Albuquerque L."/>
            <person name="Franca L."/>
            <person name="Froufe H.J.C."/>
            <person name="Barroso C."/>
            <person name="Egas C."/>
            <person name="Da Costa M."/>
            <person name="Margesin R."/>
        </authorList>
    </citation>
    <scope>NUCLEOTIDE SEQUENCE [LARGE SCALE GENOMIC DNA]</scope>
    <source>
        <strain evidence="12 13">AM20-91</strain>
    </source>
</reference>
<feature type="binding site" evidence="8">
    <location>
        <position position="216"/>
    </location>
    <ligand>
        <name>NADP(+)</name>
        <dbReference type="ChEBI" id="CHEBI:58349"/>
    </ligand>
</feature>
<feature type="active site" description="Proton acceptor" evidence="8">
    <location>
        <position position="66"/>
    </location>
</feature>
<evidence type="ECO:0000256" key="1">
    <source>
        <dbReference type="ARBA" id="ARBA00004871"/>
    </source>
</evidence>
<dbReference type="InterPro" id="IPR013708">
    <property type="entry name" value="Shikimate_DH-bd_N"/>
</dbReference>
<dbReference type="Proteomes" id="UP000236220">
    <property type="component" value="Unassembled WGS sequence"/>
</dbReference>
<protein>
    <recommendedName>
        <fullName evidence="2 8">Shikimate dehydrogenase (NADP(+))</fullName>
        <shortName evidence="8">SDH</shortName>
        <ecNumber evidence="2 8">1.1.1.25</ecNumber>
    </recommendedName>
</protein>
<dbReference type="NCBIfam" id="TIGR00507">
    <property type="entry name" value="aroE"/>
    <property type="match status" value="1"/>
</dbReference>
<dbReference type="GO" id="GO:0005829">
    <property type="term" value="C:cytosol"/>
    <property type="evidence" value="ECO:0007669"/>
    <property type="project" value="TreeGrafter"/>
</dbReference>
<dbReference type="RefSeq" id="WP_103073752.1">
    <property type="nucleotide sequence ID" value="NZ_NPZB01000001.1"/>
</dbReference>
<dbReference type="Pfam" id="PF08501">
    <property type="entry name" value="Shikimate_dh_N"/>
    <property type="match status" value="1"/>
</dbReference>
<dbReference type="EMBL" id="NPZB01000001">
    <property type="protein sequence ID" value="PNS08590.1"/>
    <property type="molecule type" value="Genomic_DNA"/>
</dbReference>
<dbReference type="InterPro" id="IPR006151">
    <property type="entry name" value="Shikm_DH/Glu-tRNA_Rdtase"/>
</dbReference>
<evidence type="ECO:0000256" key="5">
    <source>
        <dbReference type="ARBA" id="ARBA00023002"/>
    </source>
</evidence>
<feature type="domain" description="Shikimate dehydrogenase substrate binding N-terminal" evidence="10">
    <location>
        <begin position="8"/>
        <end position="89"/>
    </location>
</feature>
<feature type="binding site" evidence="8">
    <location>
        <position position="240"/>
    </location>
    <ligand>
        <name>NADP(+)</name>
        <dbReference type="ChEBI" id="CHEBI:58349"/>
    </ligand>
</feature>
<accession>A0A2K1Q0M4</accession>
<dbReference type="GO" id="GO:0050661">
    <property type="term" value="F:NADP binding"/>
    <property type="evidence" value="ECO:0007669"/>
    <property type="project" value="InterPro"/>
</dbReference>
<feature type="binding site" evidence="8">
    <location>
        <begin position="16"/>
        <end position="18"/>
    </location>
    <ligand>
        <name>shikimate</name>
        <dbReference type="ChEBI" id="CHEBI:36208"/>
    </ligand>
</feature>
<keyword evidence="3 8" id="KW-0028">Amino-acid biosynthesis</keyword>
<comment type="function">
    <text evidence="8">Involved in the biosynthesis of the chorismate, which leads to the biosynthesis of aromatic amino acids. Catalyzes the reversible NADPH linked reduction of 3-dehydroshikimate (DHSA) to yield shikimate (SA).</text>
</comment>
<dbReference type="InterPro" id="IPR036291">
    <property type="entry name" value="NAD(P)-bd_dom_sf"/>
</dbReference>
<name>A0A2K1Q0M4_9GAMM</name>
<dbReference type="GO" id="GO:0019632">
    <property type="term" value="P:shikimate metabolic process"/>
    <property type="evidence" value="ECO:0007669"/>
    <property type="project" value="InterPro"/>
</dbReference>
<evidence type="ECO:0000256" key="4">
    <source>
        <dbReference type="ARBA" id="ARBA00022857"/>
    </source>
</evidence>
<keyword evidence="4 8" id="KW-0521">NADP</keyword>
<dbReference type="Pfam" id="PF01488">
    <property type="entry name" value="Shikimate_DH"/>
    <property type="match status" value="1"/>
</dbReference>
<evidence type="ECO:0000256" key="8">
    <source>
        <dbReference type="HAMAP-Rule" id="MF_00222"/>
    </source>
</evidence>
<feature type="binding site" evidence="8">
    <location>
        <position position="62"/>
    </location>
    <ligand>
        <name>shikimate</name>
        <dbReference type="ChEBI" id="CHEBI:36208"/>
    </ligand>
</feature>
<feature type="binding site" evidence="8">
    <location>
        <begin position="127"/>
        <end position="131"/>
    </location>
    <ligand>
        <name>NADP(+)</name>
        <dbReference type="ChEBI" id="CHEBI:58349"/>
    </ligand>
</feature>
<dbReference type="GO" id="GO:0004764">
    <property type="term" value="F:shikimate 3-dehydrogenase (NADP+) activity"/>
    <property type="evidence" value="ECO:0007669"/>
    <property type="project" value="UniProtKB-UniRule"/>
</dbReference>
<dbReference type="Pfam" id="PF18317">
    <property type="entry name" value="SDH_C"/>
    <property type="match status" value="1"/>
</dbReference>
<dbReference type="SUPFAM" id="SSF51735">
    <property type="entry name" value="NAD(P)-binding Rossmann-fold domains"/>
    <property type="match status" value="1"/>
</dbReference>
<dbReference type="GO" id="GO:0009073">
    <property type="term" value="P:aromatic amino acid family biosynthetic process"/>
    <property type="evidence" value="ECO:0007669"/>
    <property type="project" value="UniProtKB-KW"/>
</dbReference>
<evidence type="ECO:0000259" key="9">
    <source>
        <dbReference type="Pfam" id="PF01488"/>
    </source>
</evidence>
<keyword evidence="5 8" id="KW-0560">Oxidoreductase</keyword>
<feature type="binding site" evidence="8">
    <location>
        <position position="87"/>
    </location>
    <ligand>
        <name>shikimate</name>
        <dbReference type="ChEBI" id="CHEBI:36208"/>
    </ligand>
</feature>
<comment type="similarity">
    <text evidence="8">Belongs to the shikimate dehydrogenase family.</text>
</comment>
<dbReference type="UniPathway" id="UPA00053">
    <property type="reaction ID" value="UER00087"/>
</dbReference>
<dbReference type="AlphaFoldDB" id="A0A2K1Q0M4"/>